<comment type="caution">
    <text evidence="2">The sequence shown here is derived from an EMBL/GenBank/DDBJ whole genome shotgun (WGS) entry which is preliminary data.</text>
</comment>
<protein>
    <recommendedName>
        <fullName evidence="1">DUF58 domain-containing protein</fullName>
    </recommendedName>
</protein>
<reference evidence="2" key="2">
    <citation type="submission" date="2020-09" db="EMBL/GenBank/DDBJ databases">
        <authorList>
            <person name="Sun Q."/>
            <person name="Ohkuma M."/>
        </authorList>
    </citation>
    <scope>NUCLEOTIDE SEQUENCE</scope>
    <source>
        <strain evidence="2">JCM 3276</strain>
    </source>
</reference>
<organism evidence="2 3">
    <name type="scientific">Actinokineospora fastidiosa</name>
    <dbReference type="NCBI Taxonomy" id="1816"/>
    <lineage>
        <taxon>Bacteria</taxon>
        <taxon>Bacillati</taxon>
        <taxon>Actinomycetota</taxon>
        <taxon>Actinomycetes</taxon>
        <taxon>Pseudonocardiales</taxon>
        <taxon>Pseudonocardiaceae</taxon>
        <taxon>Actinokineospora</taxon>
    </lineage>
</organism>
<name>A0A918GTD2_9PSEU</name>
<evidence type="ECO:0000313" key="3">
    <source>
        <dbReference type="Proteomes" id="UP000660680"/>
    </source>
</evidence>
<dbReference type="InterPro" id="IPR002881">
    <property type="entry name" value="DUF58"/>
</dbReference>
<dbReference type="Pfam" id="PF01882">
    <property type="entry name" value="DUF58"/>
    <property type="match status" value="1"/>
</dbReference>
<dbReference type="AlphaFoldDB" id="A0A918GTD2"/>
<proteinExistence type="predicted"/>
<reference evidence="2" key="1">
    <citation type="journal article" date="2014" name="Int. J. Syst. Evol. Microbiol.">
        <title>Complete genome sequence of Corynebacterium casei LMG S-19264T (=DSM 44701T), isolated from a smear-ripened cheese.</title>
        <authorList>
            <consortium name="US DOE Joint Genome Institute (JGI-PGF)"/>
            <person name="Walter F."/>
            <person name="Albersmeier A."/>
            <person name="Kalinowski J."/>
            <person name="Ruckert C."/>
        </authorList>
    </citation>
    <scope>NUCLEOTIDE SEQUENCE</scope>
    <source>
        <strain evidence="2">JCM 3276</strain>
    </source>
</reference>
<accession>A0A918GTD2</accession>
<keyword evidence="3" id="KW-1185">Reference proteome</keyword>
<dbReference type="PANTHER" id="PTHR34351:SF1">
    <property type="entry name" value="SLR1927 PROTEIN"/>
    <property type="match status" value="1"/>
</dbReference>
<feature type="domain" description="DUF58" evidence="1">
    <location>
        <begin position="192"/>
        <end position="297"/>
    </location>
</feature>
<evidence type="ECO:0000259" key="1">
    <source>
        <dbReference type="Pfam" id="PF01882"/>
    </source>
</evidence>
<sequence length="372" mass="39573">MTRLTPRGVALLVASVGVGTAGVLLGYPLLRVLAGVGLGAVAAAFVSTRGRVRVEVVREVYPDRVQRGRPAFARLRVRGTGSRRHAGFVAGDRVGSGFHTVAVRPLPPGGEAVYHYELPTVRRGRHEVGPLTLERTDPLGLGRSRVTAGDTTTLWVHPRVHPVRAVVTGHPRHHHDGRTTERSPHGSLDVRDVREYVVGDEVRHLHWKATARTGRLMIRDYLDPEQPRFTALLDTRSAGDGFEEAVDFTASLLAASAGADHRCRLVTPCGADIPTWGGIQATRQLLDALCVLEPSAADGPLVPPTLGGSGGCLAVVTTRLDADDRVAIARLRYPMTVVVVVGGGTVGMPGARVLTATDAAEAARRWNAVVAG</sequence>
<dbReference type="RefSeq" id="WP_189214349.1">
    <property type="nucleotide sequence ID" value="NZ_BMRB01000012.1"/>
</dbReference>
<dbReference type="Proteomes" id="UP000660680">
    <property type="component" value="Unassembled WGS sequence"/>
</dbReference>
<gene>
    <name evidence="2" type="ORF">GCM10010171_63800</name>
</gene>
<evidence type="ECO:0000313" key="2">
    <source>
        <dbReference type="EMBL" id="GGS60120.1"/>
    </source>
</evidence>
<dbReference type="PANTHER" id="PTHR34351">
    <property type="entry name" value="SLR1927 PROTEIN-RELATED"/>
    <property type="match status" value="1"/>
</dbReference>
<dbReference type="EMBL" id="BMRB01000012">
    <property type="protein sequence ID" value="GGS60120.1"/>
    <property type="molecule type" value="Genomic_DNA"/>
</dbReference>